<proteinExistence type="inferred from homology"/>
<dbReference type="SUPFAM" id="SSF46785">
    <property type="entry name" value="Winged helix' DNA-binding domain"/>
    <property type="match status" value="1"/>
</dbReference>
<feature type="domain" description="HTH lysR-type" evidence="5">
    <location>
        <begin position="8"/>
        <end position="65"/>
    </location>
</feature>
<dbReference type="GO" id="GO:0003677">
    <property type="term" value="F:DNA binding"/>
    <property type="evidence" value="ECO:0007669"/>
    <property type="project" value="UniProtKB-KW"/>
</dbReference>
<dbReference type="PROSITE" id="PS50931">
    <property type="entry name" value="HTH_LYSR"/>
    <property type="match status" value="1"/>
</dbReference>
<dbReference type="Proteomes" id="UP000596063">
    <property type="component" value="Chromosome"/>
</dbReference>
<keyword evidence="2" id="KW-0805">Transcription regulation</keyword>
<organism evidence="6 7">
    <name type="scientific">Spongiibacter nanhainus</name>
    <dbReference type="NCBI Taxonomy" id="2794344"/>
    <lineage>
        <taxon>Bacteria</taxon>
        <taxon>Pseudomonadati</taxon>
        <taxon>Pseudomonadota</taxon>
        <taxon>Gammaproteobacteria</taxon>
        <taxon>Cellvibrionales</taxon>
        <taxon>Spongiibacteraceae</taxon>
        <taxon>Spongiibacter</taxon>
    </lineage>
</organism>
<dbReference type="InterPro" id="IPR000847">
    <property type="entry name" value="LysR_HTH_N"/>
</dbReference>
<dbReference type="InterPro" id="IPR036388">
    <property type="entry name" value="WH-like_DNA-bd_sf"/>
</dbReference>
<dbReference type="InterPro" id="IPR050389">
    <property type="entry name" value="LysR-type_TF"/>
</dbReference>
<dbReference type="GO" id="GO:0003700">
    <property type="term" value="F:DNA-binding transcription factor activity"/>
    <property type="evidence" value="ECO:0007669"/>
    <property type="project" value="InterPro"/>
</dbReference>
<dbReference type="InterPro" id="IPR036390">
    <property type="entry name" value="WH_DNA-bd_sf"/>
</dbReference>
<dbReference type="InterPro" id="IPR037402">
    <property type="entry name" value="YidZ_PBP2"/>
</dbReference>
<dbReference type="PANTHER" id="PTHR30118:SF6">
    <property type="entry name" value="HTH-TYPE TRANSCRIPTIONAL REGULATOR LEUO"/>
    <property type="match status" value="1"/>
</dbReference>
<sequence length="309" mass="34331">MKVNLRSVDLNLLTIFDALVQEQNMSRAAEKLGMSQPAVSSALQRLRLTFKDELFIRSAAGMIPTPRARTIHDKVQESLSLIAAAISTEGDFDPASEEREFTLLADDYLEMVSFGPLLAQLAQLGSGLSLYNKVPDKLDFGSALRRLEADAAIHFSLPEDMDKLEGERISEEPLVAVCRQQHPRIDNELDASRYFDEAHVSLIRSDQEKSLLEKALGGGVSVERKVKLYIHSFTAMASVVSHTDTIGTMPITIAQTLAPAYRLKSFPLPLDINTIPVWLMWPSALNSDSGHRWFMQFLRDNSAANSLSE</sequence>
<keyword evidence="3" id="KW-0238">DNA-binding</keyword>
<dbReference type="InterPro" id="IPR005119">
    <property type="entry name" value="LysR_subst-bd"/>
</dbReference>
<dbReference type="Pfam" id="PF03466">
    <property type="entry name" value="LysR_substrate"/>
    <property type="match status" value="1"/>
</dbReference>
<dbReference type="KEGG" id="snan:I6N98_16220"/>
<keyword evidence="7" id="KW-1185">Reference proteome</keyword>
<dbReference type="PRINTS" id="PR00039">
    <property type="entry name" value="HTHLYSR"/>
</dbReference>
<evidence type="ECO:0000256" key="2">
    <source>
        <dbReference type="ARBA" id="ARBA00023015"/>
    </source>
</evidence>
<dbReference type="Gene3D" id="3.40.190.10">
    <property type="entry name" value="Periplasmic binding protein-like II"/>
    <property type="match status" value="2"/>
</dbReference>
<dbReference type="Pfam" id="PF00126">
    <property type="entry name" value="HTH_1"/>
    <property type="match status" value="1"/>
</dbReference>
<comment type="similarity">
    <text evidence="1">Belongs to the LysR transcriptional regulatory family.</text>
</comment>
<dbReference type="RefSeq" id="WP_198569365.1">
    <property type="nucleotide sequence ID" value="NZ_CP066167.1"/>
</dbReference>
<evidence type="ECO:0000259" key="5">
    <source>
        <dbReference type="PROSITE" id="PS50931"/>
    </source>
</evidence>
<keyword evidence="4" id="KW-0804">Transcription</keyword>
<gene>
    <name evidence="6" type="ORF">I6N98_16220</name>
</gene>
<evidence type="ECO:0000256" key="4">
    <source>
        <dbReference type="ARBA" id="ARBA00023163"/>
    </source>
</evidence>
<evidence type="ECO:0000256" key="3">
    <source>
        <dbReference type="ARBA" id="ARBA00023125"/>
    </source>
</evidence>
<dbReference type="CDD" id="cd08417">
    <property type="entry name" value="PBP2_Nitroaromatics_like"/>
    <property type="match status" value="1"/>
</dbReference>
<evidence type="ECO:0000256" key="1">
    <source>
        <dbReference type="ARBA" id="ARBA00009437"/>
    </source>
</evidence>
<protein>
    <submittedName>
        <fullName evidence="6">LysR family transcriptional regulator</fullName>
    </submittedName>
</protein>
<reference evidence="6 7" key="1">
    <citation type="submission" date="2020-12" db="EMBL/GenBank/DDBJ databases">
        <authorList>
            <person name="Shan Y."/>
        </authorList>
    </citation>
    <scope>NUCLEOTIDE SEQUENCE [LARGE SCALE GENOMIC DNA]</scope>
    <source>
        <strain evidence="7">csc3.9</strain>
    </source>
</reference>
<dbReference type="EMBL" id="CP066167">
    <property type="protein sequence ID" value="QQD17866.1"/>
    <property type="molecule type" value="Genomic_DNA"/>
</dbReference>
<accession>A0A7T4QZX2</accession>
<dbReference type="Gene3D" id="1.10.10.10">
    <property type="entry name" value="Winged helix-like DNA-binding domain superfamily/Winged helix DNA-binding domain"/>
    <property type="match status" value="1"/>
</dbReference>
<evidence type="ECO:0000313" key="6">
    <source>
        <dbReference type="EMBL" id="QQD17866.1"/>
    </source>
</evidence>
<dbReference type="AlphaFoldDB" id="A0A7T4QZX2"/>
<evidence type="ECO:0000313" key="7">
    <source>
        <dbReference type="Proteomes" id="UP000596063"/>
    </source>
</evidence>
<dbReference type="SUPFAM" id="SSF53850">
    <property type="entry name" value="Periplasmic binding protein-like II"/>
    <property type="match status" value="1"/>
</dbReference>
<dbReference type="PANTHER" id="PTHR30118">
    <property type="entry name" value="HTH-TYPE TRANSCRIPTIONAL REGULATOR LEUO-RELATED"/>
    <property type="match status" value="1"/>
</dbReference>
<name>A0A7T4QZX2_9GAMM</name>